<comment type="subcellular location">
    <subcellularLocation>
        <location evidence="5 6">Cytoplasm</location>
    </subcellularLocation>
</comment>
<dbReference type="Pfam" id="PF21083">
    <property type="entry name" value="ZapC_N"/>
    <property type="match status" value="1"/>
</dbReference>
<feature type="domain" description="Cell-division protein ZapC C-terminal" evidence="7">
    <location>
        <begin position="89"/>
        <end position="167"/>
    </location>
</feature>
<comment type="function">
    <text evidence="5 6">Contributes to the efficiency of the cell division process by stabilizing the polymeric form of the cell division protein FtsZ. Acts by promoting interactions between FtsZ protofilaments and suppressing the GTPase activity of FtsZ.</text>
</comment>
<evidence type="ECO:0000256" key="1">
    <source>
        <dbReference type="ARBA" id="ARBA00022490"/>
    </source>
</evidence>
<feature type="domain" description="Cell-division protein ZapC N-terminal" evidence="8">
    <location>
        <begin position="1"/>
        <end position="88"/>
    </location>
</feature>
<accession>A0A1E5E771</accession>
<evidence type="ECO:0000256" key="3">
    <source>
        <dbReference type="ARBA" id="ARBA00023210"/>
    </source>
</evidence>
<dbReference type="STRING" id="1188252.A1QC_00540"/>
<dbReference type="InterPro" id="IPR048373">
    <property type="entry name" value="ZapC_N"/>
</dbReference>
<dbReference type="GO" id="GO:0000917">
    <property type="term" value="P:division septum assembly"/>
    <property type="evidence" value="ECO:0007669"/>
    <property type="project" value="UniProtKB-KW"/>
</dbReference>
<evidence type="ECO:0000313" key="10">
    <source>
        <dbReference type="Proteomes" id="UP000094070"/>
    </source>
</evidence>
<dbReference type="EMBL" id="AJYK02000002">
    <property type="protein sequence ID" value="OEF30200.1"/>
    <property type="molecule type" value="Genomic_DNA"/>
</dbReference>
<dbReference type="eggNOG" id="ENOG502Z8AH">
    <property type="taxonomic scope" value="Bacteria"/>
</dbReference>
<evidence type="ECO:0000259" key="8">
    <source>
        <dbReference type="Pfam" id="PF21083"/>
    </source>
</evidence>
<sequence>MLKPSDTWKWYYNETNKSLMLDLGRDMVFSVNLPQKLLINSAFQENEFSVEDASSYHKFKQQVDTLPLSEPRKAELALNSVAARRFHKPVQPKSWFFSAQGGDFTPEEGEIVHLRNCFSEGYFMVVEVGETASICVSVSLRDFSLTESKSLKFGEPIKVMHDRFAKANIHTSIETYAMVG</sequence>
<evidence type="ECO:0000256" key="2">
    <source>
        <dbReference type="ARBA" id="ARBA00022618"/>
    </source>
</evidence>
<keyword evidence="3 5" id="KW-0717">Septation</keyword>
<organism evidence="9 10">
    <name type="scientific">Vibrio rumoiensis 1S-45</name>
    <dbReference type="NCBI Taxonomy" id="1188252"/>
    <lineage>
        <taxon>Bacteria</taxon>
        <taxon>Pseudomonadati</taxon>
        <taxon>Pseudomonadota</taxon>
        <taxon>Gammaproteobacteria</taxon>
        <taxon>Vibrionales</taxon>
        <taxon>Vibrionaceae</taxon>
        <taxon>Vibrio</taxon>
    </lineage>
</organism>
<dbReference type="GO" id="GO:0005737">
    <property type="term" value="C:cytoplasm"/>
    <property type="evidence" value="ECO:0007669"/>
    <property type="project" value="UniProtKB-SubCell"/>
</dbReference>
<dbReference type="Pfam" id="PF07126">
    <property type="entry name" value="ZapC_C"/>
    <property type="match status" value="1"/>
</dbReference>
<dbReference type="InterPro" id="IPR048372">
    <property type="entry name" value="ZapC_C"/>
</dbReference>
<dbReference type="AlphaFoldDB" id="A0A1E5E771"/>
<keyword evidence="1 5" id="KW-0963">Cytoplasm</keyword>
<evidence type="ECO:0000256" key="5">
    <source>
        <dbReference type="HAMAP-Rule" id="MF_00906"/>
    </source>
</evidence>
<dbReference type="GO" id="GO:0043093">
    <property type="term" value="P:FtsZ-dependent cytokinesis"/>
    <property type="evidence" value="ECO:0007669"/>
    <property type="project" value="UniProtKB-UniRule"/>
</dbReference>
<dbReference type="HAMAP" id="MF_00906">
    <property type="entry name" value="ZapC"/>
    <property type="match status" value="1"/>
</dbReference>
<protein>
    <recommendedName>
        <fullName evidence="5 6">Cell division protein ZapC</fullName>
    </recommendedName>
</protein>
<evidence type="ECO:0000313" key="9">
    <source>
        <dbReference type="EMBL" id="OEF30200.1"/>
    </source>
</evidence>
<dbReference type="InterPro" id="IPR009809">
    <property type="entry name" value="ZapC"/>
</dbReference>
<dbReference type="PIRSF" id="PIRSF010252">
    <property type="entry name" value="ZapC"/>
    <property type="match status" value="1"/>
</dbReference>
<comment type="similarity">
    <text evidence="5 6">Belongs to the ZapC family.</text>
</comment>
<proteinExistence type="inferred from homology"/>
<keyword evidence="2 5" id="KW-0132">Cell division</keyword>
<evidence type="ECO:0000259" key="7">
    <source>
        <dbReference type="Pfam" id="PF07126"/>
    </source>
</evidence>
<evidence type="ECO:0000256" key="6">
    <source>
        <dbReference type="PIRNR" id="PIRNR010252"/>
    </source>
</evidence>
<name>A0A1E5E771_9VIBR</name>
<comment type="subunit">
    <text evidence="5">Interacts directly with FtsZ.</text>
</comment>
<keyword evidence="10" id="KW-1185">Reference proteome</keyword>
<gene>
    <name evidence="5" type="primary">zapC</name>
    <name evidence="9" type="ORF">A1QC_00540</name>
</gene>
<comment type="caution">
    <text evidence="9">The sequence shown here is derived from an EMBL/GenBank/DDBJ whole genome shotgun (WGS) entry which is preliminary data.</text>
</comment>
<keyword evidence="4 5" id="KW-0131">Cell cycle</keyword>
<dbReference type="Proteomes" id="UP000094070">
    <property type="component" value="Unassembled WGS sequence"/>
</dbReference>
<reference evidence="9 10" key="1">
    <citation type="journal article" date="2012" name="Science">
        <title>Ecological populations of bacteria act as socially cohesive units of antibiotic production and resistance.</title>
        <authorList>
            <person name="Cordero O.X."/>
            <person name="Wildschutte H."/>
            <person name="Kirkup B."/>
            <person name="Proehl S."/>
            <person name="Ngo L."/>
            <person name="Hussain F."/>
            <person name="Le Roux F."/>
            <person name="Mincer T."/>
            <person name="Polz M.F."/>
        </authorList>
    </citation>
    <scope>NUCLEOTIDE SEQUENCE [LARGE SCALE GENOMIC DNA]</scope>
    <source>
        <strain evidence="9 10">1S-45</strain>
    </source>
</reference>
<evidence type="ECO:0000256" key="4">
    <source>
        <dbReference type="ARBA" id="ARBA00023306"/>
    </source>
</evidence>